<protein>
    <submittedName>
        <fullName evidence="2">DegV family protein</fullName>
    </submittedName>
</protein>
<evidence type="ECO:0000256" key="1">
    <source>
        <dbReference type="ARBA" id="ARBA00023121"/>
    </source>
</evidence>
<dbReference type="InterPro" id="IPR003797">
    <property type="entry name" value="DegV"/>
</dbReference>
<dbReference type="InterPro" id="IPR043168">
    <property type="entry name" value="DegV_C"/>
</dbReference>
<comment type="caution">
    <text evidence="2">The sequence shown here is derived from an EMBL/GenBank/DDBJ whole genome shotgun (WGS) entry which is preliminary data.</text>
</comment>
<sequence length="283" mass="30534">MSRIKIVTDSSAGLTDEEVKENNITIVPLTVMVDGTIYVERESITNDEFITKMETAKALPKTSQPSLGAFVETFDRLGEDGSSVICIDMLEAISGTVHAAEQAATLSKTDVTVIDSQTTDRALAFQVLEAAKLANEGADKQTIIDAVAKVRDHTKLYMGIVNLDNIVKGGRLSKAAGAITSLLNIKIVLEVTDGELKIRSKGRGMKNIKKYFDKVIDQMAHTPNIRQIGISHADGLDSANKLAERLAPLFPNVNILVRETVPIIATYAGVGAFALMYETDPTA</sequence>
<keyword evidence="3" id="KW-1185">Reference proteome</keyword>
<accession>A0A2V1N154</accession>
<dbReference type="AlphaFoldDB" id="A0A2V1N154"/>
<dbReference type="SUPFAM" id="SSF82549">
    <property type="entry name" value="DAK1/DegV-like"/>
    <property type="match status" value="1"/>
</dbReference>
<dbReference type="RefSeq" id="WP_109249525.1">
    <property type="nucleotide sequence ID" value="NZ_QCXQ01000001.1"/>
</dbReference>
<evidence type="ECO:0000313" key="3">
    <source>
        <dbReference type="Proteomes" id="UP000245080"/>
    </source>
</evidence>
<dbReference type="Gene3D" id="3.40.50.10170">
    <property type="match status" value="1"/>
</dbReference>
<keyword evidence="1" id="KW-0446">Lipid-binding</keyword>
<organism evidence="2 3">
    <name type="scientific">Levilactobacillus bambusae</name>
    <dbReference type="NCBI Taxonomy" id="2024736"/>
    <lineage>
        <taxon>Bacteria</taxon>
        <taxon>Bacillati</taxon>
        <taxon>Bacillota</taxon>
        <taxon>Bacilli</taxon>
        <taxon>Lactobacillales</taxon>
        <taxon>Lactobacillaceae</taxon>
        <taxon>Levilactobacillus</taxon>
    </lineage>
</organism>
<dbReference type="PROSITE" id="PS51482">
    <property type="entry name" value="DEGV"/>
    <property type="match status" value="1"/>
</dbReference>
<dbReference type="NCBIfam" id="TIGR00762">
    <property type="entry name" value="DegV"/>
    <property type="match status" value="1"/>
</dbReference>
<name>A0A2V1N154_9LACO</name>
<dbReference type="PANTHER" id="PTHR33434">
    <property type="entry name" value="DEGV DOMAIN-CONTAINING PROTEIN DR_1986-RELATED"/>
    <property type="match status" value="1"/>
</dbReference>
<dbReference type="GO" id="GO:0008289">
    <property type="term" value="F:lipid binding"/>
    <property type="evidence" value="ECO:0007669"/>
    <property type="project" value="UniProtKB-KW"/>
</dbReference>
<evidence type="ECO:0000313" key="2">
    <source>
        <dbReference type="EMBL" id="PWG00812.1"/>
    </source>
</evidence>
<reference evidence="2 3" key="1">
    <citation type="journal article" date="2018" name="Int. J. Syst. Evol. Microbiol.">
        <title>Lactobacillus bambusae sp. nov., isolated from a traditional fermented Ma-bamboo shoots of Taiwan.</title>
        <authorList>
            <person name="Wang L.-T."/>
        </authorList>
    </citation>
    <scope>NUCLEOTIDE SEQUENCE [LARGE SCALE GENOMIC DNA]</scope>
    <source>
        <strain evidence="2 3">BS-W1</strain>
    </source>
</reference>
<dbReference type="Proteomes" id="UP000245080">
    <property type="component" value="Unassembled WGS sequence"/>
</dbReference>
<proteinExistence type="predicted"/>
<dbReference type="InterPro" id="IPR050270">
    <property type="entry name" value="DegV_domain_contain"/>
</dbReference>
<gene>
    <name evidence="2" type="ORF">DCM90_01140</name>
</gene>
<dbReference type="PANTHER" id="PTHR33434:SF8">
    <property type="entry name" value="DEGV DOMAIN-CONTAINING PROTEIN SPR1019"/>
    <property type="match status" value="1"/>
</dbReference>
<dbReference type="Gene3D" id="3.30.1180.10">
    <property type="match status" value="1"/>
</dbReference>
<dbReference type="EMBL" id="QCXQ01000001">
    <property type="protein sequence ID" value="PWG00812.1"/>
    <property type="molecule type" value="Genomic_DNA"/>
</dbReference>
<dbReference type="Pfam" id="PF02645">
    <property type="entry name" value="DegV"/>
    <property type="match status" value="1"/>
</dbReference>
<dbReference type="OrthoDB" id="5429275at2"/>